<keyword evidence="5" id="KW-0472">Membrane</keyword>
<dbReference type="GO" id="GO:0000271">
    <property type="term" value="P:polysaccharide biosynthetic process"/>
    <property type="evidence" value="ECO:0007669"/>
    <property type="project" value="InterPro"/>
</dbReference>
<name>A0A173LV16_9MICO</name>
<dbReference type="KEGG" id="amin:AUMI_11180"/>
<evidence type="ECO:0000256" key="2">
    <source>
        <dbReference type="ARBA" id="ARBA00009399"/>
    </source>
</evidence>
<dbReference type="Proteomes" id="UP000243847">
    <property type="component" value="Chromosome sequence1"/>
</dbReference>
<comment type="subcellular location">
    <subcellularLocation>
        <location evidence="1">Membrane</location>
        <topology evidence="1">Multi-pass membrane protein</topology>
    </subcellularLocation>
</comment>
<dbReference type="AlphaFoldDB" id="A0A173LV16"/>
<dbReference type="PANTHER" id="PTHR38459">
    <property type="entry name" value="PROPHAGE BACTOPRENOL-LINKED GLUCOSE TRANSLOCASE HOMOLOG"/>
    <property type="match status" value="1"/>
</dbReference>
<evidence type="ECO:0000256" key="5">
    <source>
        <dbReference type="ARBA" id="ARBA00023136"/>
    </source>
</evidence>
<evidence type="ECO:0000256" key="3">
    <source>
        <dbReference type="ARBA" id="ARBA00022692"/>
    </source>
</evidence>
<evidence type="ECO:0000256" key="1">
    <source>
        <dbReference type="ARBA" id="ARBA00004141"/>
    </source>
</evidence>
<dbReference type="EMBL" id="AP017457">
    <property type="protein sequence ID" value="BAU98660.1"/>
    <property type="molecule type" value="Genomic_DNA"/>
</dbReference>
<dbReference type="GeneID" id="80451301"/>
<dbReference type="RefSeq" id="WP_096380176.1">
    <property type="nucleotide sequence ID" value="NZ_AP017457.1"/>
</dbReference>
<protein>
    <submittedName>
        <fullName evidence="6">Putative membrane protein CrgA</fullName>
    </submittedName>
</protein>
<keyword evidence="3" id="KW-0812">Transmembrane</keyword>
<gene>
    <name evidence="6" type="ORF">AUMI_11180</name>
</gene>
<accession>A0A173LV16</accession>
<dbReference type="InterPro" id="IPR051401">
    <property type="entry name" value="GtrA_CellWall_Glycosyl"/>
</dbReference>
<reference evidence="6 7" key="1">
    <citation type="journal article" date="2016" name="Genome Announc.">
        <title>Complete Genome Sequence of Aurantimicrobium minutum Type Strain KNCT, a Planktonic Ultramicrobacterium Isolated from River Water.</title>
        <authorList>
            <person name="Nakai R."/>
            <person name="Fujisawa T."/>
            <person name="Nakamura Y."/>
            <person name="Nishide H."/>
            <person name="Uchiyama I."/>
            <person name="Baba T."/>
            <person name="Toyoda A."/>
            <person name="Fujiyama A."/>
            <person name="Naganuma T."/>
            <person name="Niki H."/>
        </authorList>
    </citation>
    <scope>NUCLEOTIDE SEQUENCE [LARGE SCALE GENOMIC DNA]</scope>
    <source>
        <strain evidence="6 7">KNC</strain>
    </source>
</reference>
<evidence type="ECO:0000313" key="6">
    <source>
        <dbReference type="EMBL" id="BAU98660.1"/>
    </source>
</evidence>
<dbReference type="GO" id="GO:0005886">
    <property type="term" value="C:plasma membrane"/>
    <property type="evidence" value="ECO:0007669"/>
    <property type="project" value="TreeGrafter"/>
</dbReference>
<dbReference type="Pfam" id="PF04138">
    <property type="entry name" value="GtrA_DPMS_TM"/>
    <property type="match status" value="1"/>
</dbReference>
<comment type="similarity">
    <text evidence="2">Belongs to the GtrA family.</text>
</comment>
<evidence type="ECO:0000313" key="7">
    <source>
        <dbReference type="Proteomes" id="UP000243847"/>
    </source>
</evidence>
<organism evidence="6 7">
    <name type="scientific">Aurantimicrobium minutum</name>
    <dbReference type="NCBI Taxonomy" id="708131"/>
    <lineage>
        <taxon>Bacteria</taxon>
        <taxon>Bacillati</taxon>
        <taxon>Actinomycetota</taxon>
        <taxon>Actinomycetes</taxon>
        <taxon>Micrococcales</taxon>
        <taxon>Microbacteriaceae</taxon>
        <taxon>Aurantimicrobium</taxon>
    </lineage>
</organism>
<dbReference type="OrthoDB" id="9807815at2"/>
<keyword evidence="4" id="KW-1133">Transmembrane helix</keyword>
<sequence length="158" mass="17553">MTTSEQISAPAASPSLFTRLRLGLVGYFVKFGLVGLVGLVVDVSLFNLLSLSGAGWWSEPLVAKFISTSVAIVVNWLGNRYWTFRRDKRSDVAKEFVEFVVASVAGMLVTLATLWFTHYVLGFDSLLADNISANIIGLGLGTLVRFALYRWWVWSVKR</sequence>
<evidence type="ECO:0000256" key="4">
    <source>
        <dbReference type="ARBA" id="ARBA00022989"/>
    </source>
</evidence>
<proteinExistence type="inferred from homology"/>
<dbReference type="PANTHER" id="PTHR38459:SF1">
    <property type="entry name" value="PROPHAGE BACTOPRENOL-LINKED GLUCOSE TRANSLOCASE HOMOLOG"/>
    <property type="match status" value="1"/>
</dbReference>
<dbReference type="InterPro" id="IPR007267">
    <property type="entry name" value="GtrA_DPMS_TM"/>
</dbReference>